<dbReference type="InterPro" id="IPR041692">
    <property type="entry name" value="HHH_9"/>
</dbReference>
<organism evidence="2 3">
    <name type="scientific">Fructilactobacillus ixorae</name>
    <dbReference type="NCBI Taxonomy" id="1750535"/>
    <lineage>
        <taxon>Bacteria</taxon>
        <taxon>Bacillati</taxon>
        <taxon>Bacillota</taxon>
        <taxon>Bacilli</taxon>
        <taxon>Lactobacillales</taxon>
        <taxon>Lactobacillaceae</taxon>
        <taxon>Fructilactobacillus</taxon>
    </lineage>
</organism>
<dbReference type="InterPro" id="IPR003029">
    <property type="entry name" value="S1_domain"/>
</dbReference>
<dbReference type="InterPro" id="IPR037027">
    <property type="entry name" value="YqgF/RNaseH-like_dom_sf"/>
</dbReference>
<dbReference type="Pfam" id="PF09371">
    <property type="entry name" value="Tex_N"/>
    <property type="match status" value="1"/>
</dbReference>
<dbReference type="InterPro" id="IPR012337">
    <property type="entry name" value="RNaseH-like_sf"/>
</dbReference>
<dbReference type="InterPro" id="IPR050437">
    <property type="entry name" value="Ribos_protein_bS1-like"/>
</dbReference>
<dbReference type="EMBL" id="CP097478">
    <property type="protein sequence ID" value="USS93565.1"/>
    <property type="molecule type" value="Genomic_DNA"/>
</dbReference>
<keyword evidence="3" id="KW-1185">Reference proteome</keyword>
<dbReference type="SUPFAM" id="SSF53098">
    <property type="entry name" value="Ribonuclease H-like"/>
    <property type="match status" value="1"/>
</dbReference>
<dbReference type="Gene3D" id="3.30.420.140">
    <property type="entry name" value="YqgF/RNase H-like domain"/>
    <property type="match status" value="1"/>
</dbReference>
<dbReference type="SUPFAM" id="SSF50249">
    <property type="entry name" value="Nucleic acid-binding proteins"/>
    <property type="match status" value="1"/>
</dbReference>
<dbReference type="Gene3D" id="1.10.3500.10">
    <property type="entry name" value="Tex N-terminal region-like"/>
    <property type="match status" value="1"/>
</dbReference>
<proteinExistence type="predicted"/>
<dbReference type="InterPro" id="IPR018974">
    <property type="entry name" value="Tex-like_N"/>
</dbReference>
<dbReference type="PANTHER" id="PTHR10724:SF10">
    <property type="entry name" value="S1 RNA-BINDING DOMAIN-CONTAINING PROTEIN 1"/>
    <property type="match status" value="1"/>
</dbReference>
<dbReference type="InterPro" id="IPR055179">
    <property type="entry name" value="Tex-like_central_region"/>
</dbReference>
<evidence type="ECO:0000313" key="2">
    <source>
        <dbReference type="EMBL" id="USS93565.1"/>
    </source>
</evidence>
<dbReference type="CDD" id="cd05685">
    <property type="entry name" value="S1_Tex"/>
    <property type="match status" value="1"/>
</dbReference>
<dbReference type="SMART" id="SM00316">
    <property type="entry name" value="S1"/>
    <property type="match status" value="1"/>
</dbReference>
<dbReference type="Pfam" id="PF00575">
    <property type="entry name" value="S1"/>
    <property type="match status" value="1"/>
</dbReference>
<dbReference type="InterPro" id="IPR023319">
    <property type="entry name" value="Tex-like_HTH_dom_sf"/>
</dbReference>
<dbReference type="Gene3D" id="1.10.10.650">
    <property type="entry name" value="RuvA domain 2-like"/>
    <property type="match status" value="1"/>
</dbReference>
<dbReference type="InterPro" id="IPR012340">
    <property type="entry name" value="NA-bd_OB-fold"/>
</dbReference>
<dbReference type="Gene3D" id="1.10.150.310">
    <property type="entry name" value="Tex RuvX-like domain-like"/>
    <property type="match status" value="1"/>
</dbReference>
<reference evidence="2" key="1">
    <citation type="submission" date="2022-05" db="EMBL/GenBank/DDBJ databases">
        <authorList>
            <person name="Oliphant S.A."/>
            <person name="Watson-Haigh N.S."/>
            <person name="Sumby K.M."/>
            <person name="Gardner J.M."/>
            <person name="Jiranek V."/>
        </authorList>
    </citation>
    <scope>NUCLEOTIDE SEQUENCE</scope>
    <source>
        <strain evidence="2">Ru20-1</strain>
    </source>
</reference>
<dbReference type="Pfam" id="PF16921">
    <property type="entry name" value="Tex_YqgF"/>
    <property type="match status" value="1"/>
</dbReference>
<dbReference type="SMART" id="SM00732">
    <property type="entry name" value="YqgFc"/>
    <property type="match status" value="1"/>
</dbReference>
<evidence type="ECO:0000259" key="1">
    <source>
        <dbReference type="PROSITE" id="PS50126"/>
    </source>
</evidence>
<dbReference type="InterPro" id="IPR044146">
    <property type="entry name" value="S1_Tex"/>
</dbReference>
<dbReference type="Pfam" id="PF17674">
    <property type="entry name" value="HHH_9"/>
    <property type="match status" value="1"/>
</dbReference>
<name>A0ABY5C886_9LACO</name>
<feature type="domain" description="S1 motif" evidence="1">
    <location>
        <begin position="652"/>
        <end position="721"/>
    </location>
</feature>
<dbReference type="Proteomes" id="UP001057532">
    <property type="component" value="Chromosome"/>
</dbReference>
<gene>
    <name evidence="2" type="ORF">M8332_01550</name>
</gene>
<dbReference type="InterPro" id="IPR023323">
    <property type="entry name" value="Tex-like_dom_sf"/>
</dbReference>
<protein>
    <submittedName>
        <fullName evidence="2">RNA-binding transcriptional accessory protein</fullName>
    </submittedName>
</protein>
<dbReference type="SUPFAM" id="SSF47781">
    <property type="entry name" value="RuvA domain 2-like"/>
    <property type="match status" value="2"/>
</dbReference>
<dbReference type="PROSITE" id="PS50126">
    <property type="entry name" value="S1"/>
    <property type="match status" value="1"/>
</dbReference>
<dbReference type="Pfam" id="PF12836">
    <property type="entry name" value="HHH_3"/>
    <property type="match status" value="1"/>
</dbReference>
<accession>A0ABY5C886</accession>
<dbReference type="SUPFAM" id="SSF158832">
    <property type="entry name" value="Tex N-terminal region-like"/>
    <property type="match status" value="1"/>
</dbReference>
<dbReference type="InterPro" id="IPR032639">
    <property type="entry name" value="Tex_YqgF"/>
</dbReference>
<dbReference type="PANTHER" id="PTHR10724">
    <property type="entry name" value="30S RIBOSOMAL PROTEIN S1"/>
    <property type="match status" value="1"/>
</dbReference>
<dbReference type="Pfam" id="PF22706">
    <property type="entry name" value="Tex_central_region"/>
    <property type="match status" value="1"/>
</dbReference>
<sequence length="727" mass="80681">MMMDQKLVKQVVATFPDLSLLAAQRTLRLLEQGNTVPFIARYRKEQTGNLNEVQIWRLQDRYQRQEKLAKRRQAVVTKLTAQGHLTKRLRQQLDQATTLQQLEDLYLPYKPKRRTKAEVAKEQGLAPLAAQLLQFTAQPVATLARPFVDPTKGVLDSDAALAGAQAIISQSVSERPSFREWIRTFTWQQGQLTTTKKATGVPQDDRQVYANYYDFTEDLAKVPAYRVLAINRGEREALLRVKITVVEHSIQNYLRFHVIGQQTGPSVPVVEQALTVAYRRYLRPALERELRQRLTKRAQTHAIQVFGNNLYHLLMQPPLKGKVVMGFDPAYRTGCKLAILDPQGRLLAKAILLATPPATADQRQQAAVTLQHLLTKYHVAVIAIGNGTAAREAEQFVAEVVAQLPTSVHYVIVNEAGASVYSASAVARAEFPELPVEERSAISIGRRLQDPLAELIKIDPKAVGVGQYQHDLAETQLDEQLQRVVETVVNQVGVNVNTASPQLLASISGLTPAVAYQIVSYRNQHGKFTERTQLQRVQRLGPKAFEQAVGFLRIIGGHNPFDNTDLHPESYPLASAILNALGIAKADLTTQASQTCLAQGNVSKLAHQLNQTEPQIRTVLAGLQHPGRDLRDQMPAPLLRDTVVKLTDLRVGMQLQGTVRNVTDFGAFVDIGVKQDGLVHISHLKAGFVADPASVVAIGDIVTVWVIGVDEQRGRIQLSMLDPQKER</sequence>
<evidence type="ECO:0000313" key="3">
    <source>
        <dbReference type="Proteomes" id="UP001057532"/>
    </source>
</evidence>
<dbReference type="InterPro" id="IPR010994">
    <property type="entry name" value="RuvA_2-like"/>
</dbReference>
<dbReference type="Gene3D" id="2.40.50.140">
    <property type="entry name" value="Nucleic acid-binding proteins"/>
    <property type="match status" value="1"/>
</dbReference>
<dbReference type="InterPro" id="IPR006641">
    <property type="entry name" value="YqgF/RNaseH-like_dom"/>
</dbReference>